<dbReference type="Gene3D" id="1.10.3720.10">
    <property type="entry name" value="MetI-like"/>
    <property type="match status" value="1"/>
</dbReference>
<feature type="transmembrane region" description="Helical" evidence="7">
    <location>
        <begin position="34"/>
        <end position="55"/>
    </location>
</feature>
<reference evidence="8 9" key="1">
    <citation type="submission" date="2020-07" db="EMBL/GenBank/DDBJ databases">
        <title>Sequencing the genomes of 1000 actinobacteria strains.</title>
        <authorList>
            <person name="Klenk H.-P."/>
        </authorList>
    </citation>
    <scope>NUCLEOTIDE SEQUENCE [LARGE SCALE GENOMIC DNA]</scope>
    <source>
        <strain evidence="8 9">DSM 45117</strain>
    </source>
</reference>
<keyword evidence="2" id="KW-0813">Transport</keyword>
<keyword evidence="6 7" id="KW-0472">Membrane</keyword>
<evidence type="ECO:0000256" key="4">
    <source>
        <dbReference type="ARBA" id="ARBA00022692"/>
    </source>
</evidence>
<dbReference type="RefSeq" id="WP_092883613.1">
    <property type="nucleotide sequence ID" value="NZ_FOOI01000007.1"/>
</dbReference>
<dbReference type="PANTHER" id="PTHR43744">
    <property type="entry name" value="ABC TRANSPORTER PERMEASE PROTEIN MG189-RELATED-RELATED"/>
    <property type="match status" value="1"/>
</dbReference>
<dbReference type="PANTHER" id="PTHR43744:SF12">
    <property type="entry name" value="ABC TRANSPORTER PERMEASE PROTEIN MG189-RELATED"/>
    <property type="match status" value="1"/>
</dbReference>
<keyword evidence="4 7" id="KW-0812">Transmembrane</keyword>
<dbReference type="Proteomes" id="UP000533017">
    <property type="component" value="Unassembled WGS sequence"/>
</dbReference>
<comment type="caution">
    <text evidence="8">The sequence shown here is derived from an EMBL/GenBank/DDBJ whole genome shotgun (WGS) entry which is preliminary data.</text>
</comment>
<evidence type="ECO:0000256" key="5">
    <source>
        <dbReference type="ARBA" id="ARBA00022989"/>
    </source>
</evidence>
<keyword evidence="3" id="KW-1003">Cell membrane</keyword>
<accession>A0ABX2S052</accession>
<evidence type="ECO:0000256" key="7">
    <source>
        <dbReference type="SAM" id="Phobius"/>
    </source>
</evidence>
<comment type="subcellular location">
    <subcellularLocation>
        <location evidence="1">Cell membrane</location>
        <topology evidence="1">Multi-pass membrane protein</topology>
    </subcellularLocation>
</comment>
<dbReference type="EMBL" id="JACBZA010000001">
    <property type="protein sequence ID" value="NYH82988.1"/>
    <property type="molecule type" value="Genomic_DNA"/>
</dbReference>
<proteinExistence type="predicted"/>
<evidence type="ECO:0000313" key="8">
    <source>
        <dbReference type="EMBL" id="NYH82988.1"/>
    </source>
</evidence>
<evidence type="ECO:0000256" key="2">
    <source>
        <dbReference type="ARBA" id="ARBA00022448"/>
    </source>
</evidence>
<protein>
    <submittedName>
        <fullName evidence="8">Multiple sugar transport system permease protein</fullName>
    </submittedName>
</protein>
<organism evidence="8 9">
    <name type="scientific">Actinopolymorpha cephalotaxi</name>
    <dbReference type="NCBI Taxonomy" id="504797"/>
    <lineage>
        <taxon>Bacteria</taxon>
        <taxon>Bacillati</taxon>
        <taxon>Actinomycetota</taxon>
        <taxon>Actinomycetes</taxon>
        <taxon>Propionibacteriales</taxon>
        <taxon>Actinopolymorphaceae</taxon>
        <taxon>Actinopolymorpha</taxon>
    </lineage>
</organism>
<gene>
    <name evidence="8" type="ORF">FHR37_001839</name>
</gene>
<name>A0ABX2S052_9ACTN</name>
<evidence type="ECO:0000313" key="9">
    <source>
        <dbReference type="Proteomes" id="UP000533017"/>
    </source>
</evidence>
<dbReference type="SUPFAM" id="SSF161098">
    <property type="entry name" value="MetI-like"/>
    <property type="match status" value="1"/>
</dbReference>
<sequence>MWPLLVSRDEEHRTLELGLAYFHASSSAFQQPNWPLMMAASVVVLLPVLLVYVFAQRYFVAGIALSGVKG</sequence>
<evidence type="ECO:0000256" key="6">
    <source>
        <dbReference type="ARBA" id="ARBA00023136"/>
    </source>
</evidence>
<keyword evidence="8" id="KW-0762">Sugar transport</keyword>
<keyword evidence="9" id="KW-1185">Reference proteome</keyword>
<dbReference type="InterPro" id="IPR035906">
    <property type="entry name" value="MetI-like_sf"/>
</dbReference>
<keyword evidence="5 7" id="KW-1133">Transmembrane helix</keyword>
<evidence type="ECO:0000256" key="1">
    <source>
        <dbReference type="ARBA" id="ARBA00004651"/>
    </source>
</evidence>
<evidence type="ECO:0000256" key="3">
    <source>
        <dbReference type="ARBA" id="ARBA00022475"/>
    </source>
</evidence>